<name>A0A6C0CFQ0_9ZZZZ</name>
<dbReference type="AlphaFoldDB" id="A0A6C0CFQ0"/>
<feature type="transmembrane region" description="Helical" evidence="1">
    <location>
        <begin position="33"/>
        <end position="50"/>
    </location>
</feature>
<dbReference type="EMBL" id="MN739411">
    <property type="protein sequence ID" value="QHT03408.1"/>
    <property type="molecule type" value="Genomic_DNA"/>
</dbReference>
<organism evidence="2">
    <name type="scientific">viral metagenome</name>
    <dbReference type="NCBI Taxonomy" id="1070528"/>
    <lineage>
        <taxon>unclassified sequences</taxon>
        <taxon>metagenomes</taxon>
        <taxon>organismal metagenomes</taxon>
    </lineage>
</organism>
<keyword evidence="1" id="KW-0472">Membrane</keyword>
<evidence type="ECO:0000313" key="2">
    <source>
        <dbReference type="EMBL" id="QHT03408.1"/>
    </source>
</evidence>
<feature type="transmembrane region" description="Helical" evidence="1">
    <location>
        <begin position="62"/>
        <end position="81"/>
    </location>
</feature>
<evidence type="ECO:0000256" key="1">
    <source>
        <dbReference type="SAM" id="Phobius"/>
    </source>
</evidence>
<accession>A0A6C0CFQ0</accession>
<protein>
    <submittedName>
        <fullName evidence="2">Uncharacterized protein</fullName>
    </submittedName>
</protein>
<keyword evidence="1" id="KW-0812">Transmembrane</keyword>
<reference evidence="2" key="1">
    <citation type="journal article" date="2020" name="Nature">
        <title>Giant virus diversity and host interactions through global metagenomics.</title>
        <authorList>
            <person name="Schulz F."/>
            <person name="Roux S."/>
            <person name="Paez-Espino D."/>
            <person name="Jungbluth S."/>
            <person name="Walsh D.A."/>
            <person name="Denef V.J."/>
            <person name="McMahon K.D."/>
            <person name="Konstantinidis K.T."/>
            <person name="Eloe-Fadrosh E.A."/>
            <person name="Kyrpides N.C."/>
            <person name="Woyke T."/>
        </authorList>
    </citation>
    <scope>NUCLEOTIDE SEQUENCE</scope>
    <source>
        <strain evidence="2">GVMAG-M-3300021079-18</strain>
    </source>
</reference>
<sequence>MSKHISGLDIKWIVISFIMAIVLAKFSKQSMCTYMYVSIAWLYIVILLTQSWHKFERDNKQIACTTVAALIGWLIGTLVVWKTGHHRTIFFE</sequence>
<proteinExistence type="predicted"/>
<feature type="transmembrane region" description="Helical" evidence="1">
    <location>
        <begin position="12"/>
        <end position="27"/>
    </location>
</feature>
<keyword evidence="1" id="KW-1133">Transmembrane helix</keyword>